<reference evidence="2" key="1">
    <citation type="journal article" date="2021" name="PeerJ">
        <title>Extensive microbial diversity within the chicken gut microbiome revealed by metagenomics and culture.</title>
        <authorList>
            <person name="Gilroy R."/>
            <person name="Ravi A."/>
            <person name="Getino M."/>
            <person name="Pursley I."/>
            <person name="Horton D.L."/>
            <person name="Alikhan N.F."/>
            <person name="Baker D."/>
            <person name="Gharbi K."/>
            <person name="Hall N."/>
            <person name="Watson M."/>
            <person name="Adriaenssens E.M."/>
            <person name="Foster-Nyarko E."/>
            <person name="Jarju S."/>
            <person name="Secka A."/>
            <person name="Antonio M."/>
            <person name="Oren A."/>
            <person name="Chaudhuri R.R."/>
            <person name="La Ragione R."/>
            <person name="Hildebrand F."/>
            <person name="Pallen M.J."/>
        </authorList>
    </citation>
    <scope>NUCLEOTIDE SEQUENCE</scope>
    <source>
        <strain evidence="2">ChiGjej4B4-12881</strain>
    </source>
</reference>
<gene>
    <name evidence="2" type="ORF">IAA28_07320</name>
</gene>
<proteinExistence type="predicted"/>
<dbReference type="Proteomes" id="UP000886780">
    <property type="component" value="Unassembled WGS sequence"/>
</dbReference>
<evidence type="ECO:0000313" key="2">
    <source>
        <dbReference type="EMBL" id="HIX52598.1"/>
    </source>
</evidence>
<dbReference type="AlphaFoldDB" id="A0A9D2AWK3"/>
<feature type="domain" description="Choice-of-anchor A" evidence="1">
    <location>
        <begin position="1"/>
        <end position="47"/>
    </location>
</feature>
<dbReference type="EMBL" id="DXEU01000129">
    <property type="protein sequence ID" value="HIX52598.1"/>
    <property type="molecule type" value="Genomic_DNA"/>
</dbReference>
<protein>
    <recommendedName>
        <fullName evidence="1">Choice-of-anchor A domain-containing protein</fullName>
    </recommendedName>
</protein>
<dbReference type="Pfam" id="PF20597">
    <property type="entry name" value="pAdhesive_15"/>
    <property type="match status" value="1"/>
</dbReference>
<evidence type="ECO:0000313" key="3">
    <source>
        <dbReference type="Proteomes" id="UP000886780"/>
    </source>
</evidence>
<evidence type="ECO:0000259" key="1">
    <source>
        <dbReference type="Pfam" id="PF20597"/>
    </source>
</evidence>
<reference evidence="2" key="2">
    <citation type="submission" date="2021-04" db="EMBL/GenBank/DDBJ databases">
        <authorList>
            <person name="Gilroy R."/>
        </authorList>
    </citation>
    <scope>NUCLEOTIDE SEQUENCE</scope>
    <source>
        <strain evidence="2">ChiGjej4B4-12881</strain>
    </source>
</reference>
<sequence length="76" mass="8235">MPNANTVNIESGIFGVLIAPKATVTINNTSSGWIVADTVTNPGGEWHFVYQNLLLPLEVTVEAEKRLDDAAPDREL</sequence>
<comment type="caution">
    <text evidence="2">The sequence shown here is derived from an EMBL/GenBank/DDBJ whole genome shotgun (WGS) entry which is preliminary data.</text>
</comment>
<accession>A0A9D2AWK3</accession>
<organism evidence="2 3">
    <name type="scientific">Candidatus Lachnoclostridium stercoripullorum</name>
    <dbReference type="NCBI Taxonomy" id="2838635"/>
    <lineage>
        <taxon>Bacteria</taxon>
        <taxon>Bacillati</taxon>
        <taxon>Bacillota</taxon>
        <taxon>Clostridia</taxon>
        <taxon>Lachnospirales</taxon>
        <taxon>Lachnospiraceae</taxon>
    </lineage>
</organism>
<name>A0A9D2AWK3_9FIRM</name>
<dbReference type="InterPro" id="IPR026588">
    <property type="entry name" value="Choice_anch_A"/>
</dbReference>